<dbReference type="GO" id="GO:0005739">
    <property type="term" value="C:mitochondrion"/>
    <property type="evidence" value="ECO:0007669"/>
    <property type="project" value="TreeGrafter"/>
</dbReference>
<dbReference type="PANTHER" id="PTHR45984:SF1">
    <property type="entry name" value="SPAG1 AXONEMAL DYNEIN ASSEMBLY FACTOR"/>
    <property type="match status" value="1"/>
</dbReference>
<feature type="region of interest" description="Disordered" evidence="5">
    <location>
        <begin position="135"/>
        <end position="176"/>
    </location>
</feature>
<reference evidence="7" key="1">
    <citation type="journal article" date="2022" name="G3 (Bethesda)">
        <title>High quality genome of the basidiomycete yeast Dioszegia hungarica PDD-24b-2 isolated from cloud water.</title>
        <authorList>
            <person name="Jarrige D."/>
            <person name="Haridas S."/>
            <person name="Bleykasten-Grosshans C."/>
            <person name="Joly M."/>
            <person name="Nadalig T."/>
            <person name="Sancelme M."/>
            <person name="Vuilleumier S."/>
            <person name="Grigoriev I.V."/>
            <person name="Amato P."/>
            <person name="Bringel F."/>
        </authorList>
    </citation>
    <scope>NUCLEOTIDE SEQUENCE</scope>
    <source>
        <strain evidence="7">PDD-24b-2</strain>
    </source>
</reference>
<keyword evidence="4" id="KW-0802">TPR repeat</keyword>
<dbReference type="GeneID" id="77730702"/>
<dbReference type="GO" id="GO:0005829">
    <property type="term" value="C:cytosol"/>
    <property type="evidence" value="ECO:0007669"/>
    <property type="project" value="TreeGrafter"/>
</dbReference>
<dbReference type="EMBL" id="JAKWFO010000015">
    <property type="protein sequence ID" value="KAI9632117.1"/>
    <property type="molecule type" value="Genomic_DNA"/>
</dbReference>
<dbReference type="PANTHER" id="PTHR45984">
    <property type="entry name" value="RNA (RNA) POLYMERASE II ASSOCIATED PROTEIN HOMOLOG"/>
    <property type="match status" value="1"/>
</dbReference>
<dbReference type="GO" id="GO:0006626">
    <property type="term" value="P:protein targeting to mitochondrion"/>
    <property type="evidence" value="ECO:0007669"/>
    <property type="project" value="TreeGrafter"/>
</dbReference>
<dbReference type="InterPro" id="IPR011990">
    <property type="entry name" value="TPR-like_helical_dom_sf"/>
</dbReference>
<evidence type="ECO:0000313" key="8">
    <source>
        <dbReference type="Proteomes" id="UP001164286"/>
    </source>
</evidence>
<dbReference type="Gene3D" id="1.25.40.10">
    <property type="entry name" value="Tetratricopeptide repeat domain"/>
    <property type="match status" value="1"/>
</dbReference>
<dbReference type="InterPro" id="IPR051982">
    <property type="entry name" value="CiliaryAsmbly_MitoImport"/>
</dbReference>
<comment type="caution">
    <text evidence="7">The sequence shown here is derived from an EMBL/GenBank/DDBJ whole genome shotgun (WGS) entry which is preliminary data.</text>
</comment>
<feature type="compositionally biased region" description="Low complexity" evidence="5">
    <location>
        <begin position="227"/>
        <end position="264"/>
    </location>
</feature>
<dbReference type="SUPFAM" id="SSF48452">
    <property type="entry name" value="TPR-like"/>
    <property type="match status" value="1"/>
</dbReference>
<dbReference type="SMART" id="SM00028">
    <property type="entry name" value="TPR"/>
    <property type="match status" value="3"/>
</dbReference>
<keyword evidence="2" id="KW-0963">Cytoplasm</keyword>
<dbReference type="Pfam" id="PF13877">
    <property type="entry name" value="RPAP3_C"/>
    <property type="match status" value="1"/>
</dbReference>
<evidence type="ECO:0000313" key="7">
    <source>
        <dbReference type="EMBL" id="KAI9632117.1"/>
    </source>
</evidence>
<evidence type="ECO:0000256" key="1">
    <source>
        <dbReference type="ARBA" id="ARBA00004496"/>
    </source>
</evidence>
<accession>A0AA38H006</accession>
<keyword evidence="3" id="KW-0677">Repeat</keyword>
<evidence type="ECO:0000256" key="3">
    <source>
        <dbReference type="ARBA" id="ARBA00022737"/>
    </source>
</evidence>
<dbReference type="InterPro" id="IPR019734">
    <property type="entry name" value="TPR_rpt"/>
</dbReference>
<dbReference type="AlphaFoldDB" id="A0AA38H006"/>
<evidence type="ECO:0000256" key="2">
    <source>
        <dbReference type="ARBA" id="ARBA00022490"/>
    </source>
</evidence>
<sequence length="384" mass="40405">MSHPVSKADSDAARAEGNAAFKKGRWSESIGRYTKAILHNPEDPLAYGNRAQAYLKLDKYADAERDCTIALEKQEGNIKALYRRALSRKGMEKFDEAIADLEALLIVEVANEAALEELKEIQSLRGRSIVAKAAKPKRSLAPIEAPTKANGAMPNPIPTPVPSPTSAPAPASAPTPTLEDVAIPAVEAAPKPPSTFSALKTTRASKKAAYIPPAAAPEPGPRSSTRAPEAVASPPVASAAIPPSTTSTKAAVPETTPPSSSRPASPIPIPTPPTDPNSTASGTGILLLRALTALPPRSGWALLRQYPPANIPLILCPILEPDSLGMVVLALAEADDEGLQKVRTIMEGLRRTPRFSMNTMMMDNRARVAGSAAWKKAGGEGAWP</sequence>
<feature type="compositionally biased region" description="Pro residues" evidence="5">
    <location>
        <begin position="155"/>
        <end position="173"/>
    </location>
</feature>
<feature type="region of interest" description="Disordered" evidence="5">
    <location>
        <begin position="209"/>
        <end position="281"/>
    </location>
</feature>
<evidence type="ECO:0000256" key="4">
    <source>
        <dbReference type="ARBA" id="ARBA00022803"/>
    </source>
</evidence>
<evidence type="ECO:0000259" key="6">
    <source>
        <dbReference type="Pfam" id="PF13877"/>
    </source>
</evidence>
<feature type="domain" description="RNA-polymerase II-associated protein 3-like C-terminal" evidence="6">
    <location>
        <begin position="299"/>
        <end position="365"/>
    </location>
</feature>
<dbReference type="Proteomes" id="UP001164286">
    <property type="component" value="Unassembled WGS sequence"/>
</dbReference>
<evidence type="ECO:0000256" key="5">
    <source>
        <dbReference type="SAM" id="MobiDB-lite"/>
    </source>
</evidence>
<dbReference type="RefSeq" id="XP_052941894.1">
    <property type="nucleotide sequence ID" value="XM_053091497.1"/>
</dbReference>
<dbReference type="Pfam" id="PF13432">
    <property type="entry name" value="TPR_16"/>
    <property type="match status" value="1"/>
</dbReference>
<gene>
    <name evidence="7" type="ORF">MKK02DRAFT_41261</name>
</gene>
<dbReference type="InterPro" id="IPR025986">
    <property type="entry name" value="RPAP3-like_C"/>
</dbReference>
<name>A0AA38H006_9TREE</name>
<feature type="compositionally biased region" description="Pro residues" evidence="5">
    <location>
        <begin position="265"/>
        <end position="275"/>
    </location>
</feature>
<protein>
    <recommendedName>
        <fullName evidence="6">RNA-polymerase II-associated protein 3-like C-terminal domain-containing protein</fullName>
    </recommendedName>
</protein>
<organism evidence="7 8">
    <name type="scientific">Dioszegia hungarica</name>
    <dbReference type="NCBI Taxonomy" id="4972"/>
    <lineage>
        <taxon>Eukaryota</taxon>
        <taxon>Fungi</taxon>
        <taxon>Dikarya</taxon>
        <taxon>Basidiomycota</taxon>
        <taxon>Agaricomycotina</taxon>
        <taxon>Tremellomycetes</taxon>
        <taxon>Tremellales</taxon>
        <taxon>Bulleribasidiaceae</taxon>
        <taxon>Dioszegia</taxon>
    </lineage>
</organism>
<proteinExistence type="predicted"/>
<keyword evidence="8" id="KW-1185">Reference proteome</keyword>
<dbReference type="GO" id="GO:0031072">
    <property type="term" value="F:heat shock protein binding"/>
    <property type="evidence" value="ECO:0007669"/>
    <property type="project" value="TreeGrafter"/>
</dbReference>
<comment type="subcellular location">
    <subcellularLocation>
        <location evidence="1">Cytoplasm</location>
    </subcellularLocation>
</comment>